<dbReference type="NCBIfam" id="NF000840">
    <property type="entry name" value="PRK00071.1-3"/>
    <property type="match status" value="1"/>
</dbReference>
<keyword evidence="8 10" id="KW-0520">NAD</keyword>
<dbReference type="SUPFAM" id="SSF52374">
    <property type="entry name" value="Nucleotidylyl transferase"/>
    <property type="match status" value="1"/>
</dbReference>
<dbReference type="InterPro" id="IPR005248">
    <property type="entry name" value="NadD/NMNAT"/>
</dbReference>
<dbReference type="Proteomes" id="UP000283442">
    <property type="component" value="Unassembled WGS sequence"/>
</dbReference>
<comment type="function">
    <text evidence="1 10">Catalyzes the reversible adenylation of nicotinate mononucleotide (NaMN) to nicotinic acid adenine dinucleotide (NaAD).</text>
</comment>
<dbReference type="Pfam" id="PF01467">
    <property type="entry name" value="CTP_transf_like"/>
    <property type="match status" value="1"/>
</dbReference>
<keyword evidence="4 10" id="KW-0808">Transferase</keyword>
<dbReference type="GO" id="GO:0009435">
    <property type="term" value="P:NAD+ biosynthetic process"/>
    <property type="evidence" value="ECO:0007669"/>
    <property type="project" value="UniProtKB-UniRule"/>
</dbReference>
<dbReference type="NCBIfam" id="TIGR00125">
    <property type="entry name" value="cyt_tran_rel"/>
    <property type="match status" value="1"/>
</dbReference>
<dbReference type="PANTHER" id="PTHR39321">
    <property type="entry name" value="NICOTINATE-NUCLEOTIDE ADENYLYLTRANSFERASE-RELATED"/>
    <property type="match status" value="1"/>
</dbReference>
<reference evidence="12 13" key="1">
    <citation type="submission" date="2018-08" db="EMBL/GenBank/DDBJ databases">
        <title>A genome reference for cultivated species of the human gut microbiota.</title>
        <authorList>
            <person name="Zou Y."/>
            <person name="Xue W."/>
            <person name="Luo G."/>
        </authorList>
    </citation>
    <scope>NUCLEOTIDE SEQUENCE [LARGE SCALE GENOMIC DNA]</scope>
    <source>
        <strain evidence="12 13">AM25-21AC</strain>
    </source>
</reference>
<evidence type="ECO:0000313" key="12">
    <source>
        <dbReference type="EMBL" id="RHF50702.1"/>
    </source>
</evidence>
<comment type="catalytic activity">
    <reaction evidence="9 10">
        <text>nicotinate beta-D-ribonucleotide + ATP + H(+) = deamido-NAD(+) + diphosphate</text>
        <dbReference type="Rhea" id="RHEA:22860"/>
        <dbReference type="ChEBI" id="CHEBI:15378"/>
        <dbReference type="ChEBI" id="CHEBI:30616"/>
        <dbReference type="ChEBI" id="CHEBI:33019"/>
        <dbReference type="ChEBI" id="CHEBI:57502"/>
        <dbReference type="ChEBI" id="CHEBI:58437"/>
        <dbReference type="EC" id="2.7.7.18"/>
    </reaction>
</comment>
<evidence type="ECO:0000256" key="10">
    <source>
        <dbReference type="HAMAP-Rule" id="MF_00244"/>
    </source>
</evidence>
<dbReference type="PANTHER" id="PTHR39321:SF3">
    <property type="entry name" value="PHOSPHOPANTETHEINE ADENYLYLTRANSFERASE"/>
    <property type="match status" value="1"/>
</dbReference>
<name>A0A414NV36_9FIRM</name>
<sequence length="204" mass="22989">MKGIGIMGGTFDPIHMGHLLTAEYVRDAYGLEKVLFIPAANSPFKLEKKVESAEDRLAMTRLAVADNPHFEASDIEMRREGVSYTSDTIALLRARFGLDVPLYFITGADAINDLPAWHHPRELLELCHFIAATRQGTALDLPKLRAFFGALCDAHIHELATPELEISSTEIRARIRQGRSIRYMVPESVETYIRKEGLYRCVME</sequence>
<dbReference type="InterPro" id="IPR004821">
    <property type="entry name" value="Cyt_trans-like"/>
</dbReference>
<evidence type="ECO:0000256" key="1">
    <source>
        <dbReference type="ARBA" id="ARBA00002324"/>
    </source>
</evidence>
<dbReference type="RefSeq" id="WP_118176697.1">
    <property type="nucleotide sequence ID" value="NZ_CAJJOD010000011.1"/>
</dbReference>
<evidence type="ECO:0000256" key="8">
    <source>
        <dbReference type="ARBA" id="ARBA00023027"/>
    </source>
</evidence>
<organism evidence="12 13">
    <name type="scientific">Mitsuokella multacida</name>
    <dbReference type="NCBI Taxonomy" id="52226"/>
    <lineage>
        <taxon>Bacteria</taxon>
        <taxon>Bacillati</taxon>
        <taxon>Bacillota</taxon>
        <taxon>Negativicutes</taxon>
        <taxon>Selenomonadales</taxon>
        <taxon>Selenomonadaceae</taxon>
        <taxon>Mitsuokella</taxon>
    </lineage>
</organism>
<dbReference type="GO" id="GO:0005524">
    <property type="term" value="F:ATP binding"/>
    <property type="evidence" value="ECO:0007669"/>
    <property type="project" value="UniProtKB-KW"/>
</dbReference>
<gene>
    <name evidence="10" type="primary">nadD</name>
    <name evidence="12" type="ORF">DW674_10260</name>
</gene>
<evidence type="ECO:0000256" key="4">
    <source>
        <dbReference type="ARBA" id="ARBA00022679"/>
    </source>
</evidence>
<evidence type="ECO:0000256" key="2">
    <source>
        <dbReference type="ARBA" id="ARBA00005019"/>
    </source>
</evidence>
<dbReference type="CDD" id="cd02165">
    <property type="entry name" value="NMNAT"/>
    <property type="match status" value="1"/>
</dbReference>
<dbReference type="UniPathway" id="UPA00253">
    <property type="reaction ID" value="UER00332"/>
</dbReference>
<evidence type="ECO:0000259" key="11">
    <source>
        <dbReference type="Pfam" id="PF01467"/>
    </source>
</evidence>
<proteinExistence type="inferred from homology"/>
<dbReference type="OrthoDB" id="5295945at2"/>
<accession>A0A414NV36</accession>
<evidence type="ECO:0000256" key="7">
    <source>
        <dbReference type="ARBA" id="ARBA00022840"/>
    </source>
</evidence>
<evidence type="ECO:0000256" key="9">
    <source>
        <dbReference type="ARBA" id="ARBA00048721"/>
    </source>
</evidence>
<dbReference type="HAMAP" id="MF_00244">
    <property type="entry name" value="NaMN_adenylyltr"/>
    <property type="match status" value="1"/>
</dbReference>
<comment type="pathway">
    <text evidence="2 10">Cofactor biosynthesis; NAD(+) biosynthesis; deamido-NAD(+) from nicotinate D-ribonucleotide: step 1/1.</text>
</comment>
<evidence type="ECO:0000256" key="5">
    <source>
        <dbReference type="ARBA" id="ARBA00022695"/>
    </source>
</evidence>
<dbReference type="NCBIfam" id="TIGR00482">
    <property type="entry name" value="nicotinate (nicotinamide) nucleotide adenylyltransferase"/>
    <property type="match status" value="1"/>
</dbReference>
<keyword evidence="7 10" id="KW-0067">ATP-binding</keyword>
<evidence type="ECO:0000256" key="3">
    <source>
        <dbReference type="ARBA" id="ARBA00022642"/>
    </source>
</evidence>
<evidence type="ECO:0000256" key="6">
    <source>
        <dbReference type="ARBA" id="ARBA00022741"/>
    </source>
</evidence>
<dbReference type="EC" id="2.7.7.18" evidence="10"/>
<comment type="similarity">
    <text evidence="10">Belongs to the NadD family.</text>
</comment>
<dbReference type="InterPro" id="IPR014729">
    <property type="entry name" value="Rossmann-like_a/b/a_fold"/>
</dbReference>
<dbReference type="EMBL" id="QRHE01000012">
    <property type="protein sequence ID" value="RHF50702.1"/>
    <property type="molecule type" value="Genomic_DNA"/>
</dbReference>
<feature type="domain" description="Cytidyltransferase-like" evidence="11">
    <location>
        <begin position="6"/>
        <end position="174"/>
    </location>
</feature>
<dbReference type="Gene3D" id="3.40.50.620">
    <property type="entry name" value="HUPs"/>
    <property type="match status" value="1"/>
</dbReference>
<comment type="caution">
    <text evidence="12">The sequence shown here is derived from an EMBL/GenBank/DDBJ whole genome shotgun (WGS) entry which is preliminary data.</text>
</comment>
<keyword evidence="5 10" id="KW-0548">Nucleotidyltransferase</keyword>
<dbReference type="GO" id="GO:0004515">
    <property type="term" value="F:nicotinate-nucleotide adenylyltransferase activity"/>
    <property type="evidence" value="ECO:0007669"/>
    <property type="project" value="UniProtKB-UniRule"/>
</dbReference>
<evidence type="ECO:0000313" key="13">
    <source>
        <dbReference type="Proteomes" id="UP000283442"/>
    </source>
</evidence>
<protein>
    <recommendedName>
        <fullName evidence="10">Probable nicotinate-nucleotide adenylyltransferase</fullName>
        <ecNumber evidence="10">2.7.7.18</ecNumber>
    </recommendedName>
    <alternativeName>
        <fullName evidence="10">Deamido-NAD(+) diphosphorylase</fullName>
    </alternativeName>
    <alternativeName>
        <fullName evidence="10">Deamido-NAD(+) pyrophosphorylase</fullName>
    </alternativeName>
    <alternativeName>
        <fullName evidence="10">Nicotinate mononucleotide adenylyltransferase</fullName>
        <shortName evidence="10">NaMN adenylyltransferase</shortName>
    </alternativeName>
</protein>
<dbReference type="AlphaFoldDB" id="A0A414NV36"/>
<keyword evidence="6 10" id="KW-0547">Nucleotide-binding</keyword>
<keyword evidence="3 10" id="KW-0662">Pyridine nucleotide biosynthesis</keyword>